<evidence type="ECO:0000256" key="1">
    <source>
        <dbReference type="SAM" id="MobiDB-lite"/>
    </source>
</evidence>
<dbReference type="PANTHER" id="PTHR46601">
    <property type="entry name" value="ULP_PROTEASE DOMAIN-CONTAINING PROTEIN"/>
    <property type="match status" value="1"/>
</dbReference>
<feature type="region of interest" description="Disordered" evidence="1">
    <location>
        <begin position="236"/>
        <end position="265"/>
    </location>
</feature>
<accession>A0A8K0D5V8</accession>
<dbReference type="Proteomes" id="UP000801492">
    <property type="component" value="Unassembled WGS sequence"/>
</dbReference>
<feature type="compositionally biased region" description="Gly residues" evidence="1">
    <location>
        <begin position="238"/>
        <end position="248"/>
    </location>
</feature>
<feature type="region of interest" description="Disordered" evidence="1">
    <location>
        <begin position="293"/>
        <end position="316"/>
    </location>
</feature>
<dbReference type="OrthoDB" id="6762836at2759"/>
<dbReference type="AlphaFoldDB" id="A0A8K0D5V8"/>
<dbReference type="EMBL" id="VTPC01004086">
    <property type="protein sequence ID" value="KAF2897531.1"/>
    <property type="molecule type" value="Genomic_DNA"/>
</dbReference>
<feature type="compositionally biased region" description="Basic and acidic residues" evidence="1">
    <location>
        <begin position="249"/>
        <end position="265"/>
    </location>
</feature>
<feature type="compositionally biased region" description="Basic and acidic residues" evidence="1">
    <location>
        <begin position="35"/>
        <end position="51"/>
    </location>
</feature>
<evidence type="ECO:0000313" key="3">
    <source>
        <dbReference type="Proteomes" id="UP000801492"/>
    </source>
</evidence>
<feature type="region of interest" description="Disordered" evidence="1">
    <location>
        <begin position="30"/>
        <end position="51"/>
    </location>
</feature>
<organism evidence="2 3">
    <name type="scientific">Ignelater luminosus</name>
    <name type="common">Cucubano</name>
    <name type="synonym">Pyrophorus luminosus</name>
    <dbReference type="NCBI Taxonomy" id="2038154"/>
    <lineage>
        <taxon>Eukaryota</taxon>
        <taxon>Metazoa</taxon>
        <taxon>Ecdysozoa</taxon>
        <taxon>Arthropoda</taxon>
        <taxon>Hexapoda</taxon>
        <taxon>Insecta</taxon>
        <taxon>Pterygota</taxon>
        <taxon>Neoptera</taxon>
        <taxon>Endopterygota</taxon>
        <taxon>Coleoptera</taxon>
        <taxon>Polyphaga</taxon>
        <taxon>Elateriformia</taxon>
        <taxon>Elateroidea</taxon>
        <taxon>Elateridae</taxon>
        <taxon>Agrypninae</taxon>
        <taxon>Pyrophorini</taxon>
        <taxon>Ignelater</taxon>
    </lineage>
</organism>
<feature type="compositionally biased region" description="Basic and acidic residues" evidence="1">
    <location>
        <begin position="306"/>
        <end position="316"/>
    </location>
</feature>
<evidence type="ECO:0000313" key="2">
    <source>
        <dbReference type="EMBL" id="KAF2897531.1"/>
    </source>
</evidence>
<feature type="region of interest" description="Disordered" evidence="1">
    <location>
        <begin position="91"/>
        <end position="118"/>
    </location>
</feature>
<proteinExistence type="predicted"/>
<protein>
    <submittedName>
        <fullName evidence="2">Uncharacterized protein</fullName>
    </submittedName>
</protein>
<name>A0A8K0D5V8_IGNLU</name>
<sequence length="316" mass="36453">MCLAEQSKTEIRREKRKKCMRKLRQSIKSDPVQYEEYKQKERERYQRRKEAGKIKLIGAMNEREKRVIRKEWRRRSKRSYDVKKQRKAVERFLEEQTPPSASSPSPVPSDANCSSSSSIHRRQALGEKIKKSNLLILEITLPTIVTYHKPVDSSVQSTSFCTLSESLLHDPSLICAHLLPLIYETRMTVPSLRNVHSLTDGPTTQYRNKKMFYFLAKFLGKRLDVETIRWHINESGRGKGAPDGIGDSGGHRDDENPGDYIDQRTRGNSPVSCTFMFAVQDRLNLQSLCDVYSDSESDNDTNTKATTEKTNNRRVH</sequence>
<comment type="caution">
    <text evidence="2">The sequence shown here is derived from an EMBL/GenBank/DDBJ whole genome shotgun (WGS) entry which is preliminary data.</text>
</comment>
<dbReference type="PANTHER" id="PTHR46601:SF1">
    <property type="entry name" value="ADF-H DOMAIN-CONTAINING PROTEIN"/>
    <property type="match status" value="1"/>
</dbReference>
<keyword evidence="3" id="KW-1185">Reference proteome</keyword>
<feature type="non-terminal residue" evidence="2">
    <location>
        <position position="316"/>
    </location>
</feature>
<gene>
    <name evidence="2" type="ORF">ILUMI_08646</name>
</gene>
<reference evidence="2" key="1">
    <citation type="submission" date="2019-08" db="EMBL/GenBank/DDBJ databases">
        <title>The genome of the North American firefly Photinus pyralis.</title>
        <authorList>
            <consortium name="Photinus pyralis genome working group"/>
            <person name="Fallon T.R."/>
            <person name="Sander Lower S.E."/>
            <person name="Weng J.-K."/>
        </authorList>
    </citation>
    <scope>NUCLEOTIDE SEQUENCE</scope>
    <source>
        <strain evidence="2">TRF0915ILg1</strain>
        <tissue evidence="2">Whole body</tissue>
    </source>
</reference>